<name>A0ABN8DGY7_9VIBR</name>
<dbReference type="InterPro" id="IPR012902">
    <property type="entry name" value="N_methyl_site"/>
</dbReference>
<keyword evidence="1" id="KW-0812">Transmembrane</keyword>
<accession>A0ABN8DGY7</accession>
<dbReference type="Proteomes" id="UP000838160">
    <property type="component" value="Unassembled WGS sequence"/>
</dbReference>
<dbReference type="InterPro" id="IPR045584">
    <property type="entry name" value="Pilin-like"/>
</dbReference>
<reference evidence="2" key="1">
    <citation type="submission" date="2021-12" db="EMBL/GenBank/DDBJ databases">
        <authorList>
            <person name="Rodrigo-Torres L."/>
            <person name="Arahal R. D."/>
            <person name="Lucena T."/>
        </authorList>
    </citation>
    <scope>NUCLEOTIDE SEQUENCE</scope>
    <source>
        <strain evidence="2">CECT 8226</strain>
    </source>
</reference>
<comment type="caution">
    <text evidence="2">The sequence shown here is derived from an EMBL/GenBank/DDBJ whole genome shotgun (WGS) entry which is preliminary data.</text>
</comment>
<keyword evidence="1" id="KW-0472">Membrane</keyword>
<feature type="transmembrane region" description="Helical" evidence="1">
    <location>
        <begin position="12"/>
        <end position="31"/>
    </location>
</feature>
<dbReference type="PROSITE" id="PS00409">
    <property type="entry name" value="PROKAR_NTER_METHYL"/>
    <property type="match status" value="1"/>
</dbReference>
<dbReference type="RefSeq" id="WP_237485101.1">
    <property type="nucleotide sequence ID" value="NZ_CAKLCM010000002.1"/>
</dbReference>
<organism evidence="2 3">
    <name type="scientific">Vibrio hippocampi</name>
    <dbReference type="NCBI Taxonomy" id="654686"/>
    <lineage>
        <taxon>Bacteria</taxon>
        <taxon>Pseudomonadati</taxon>
        <taxon>Pseudomonadota</taxon>
        <taxon>Gammaproteobacteria</taxon>
        <taxon>Vibrionales</taxon>
        <taxon>Vibrionaceae</taxon>
        <taxon>Vibrio</taxon>
    </lineage>
</organism>
<keyword evidence="3" id="KW-1185">Reference proteome</keyword>
<dbReference type="SUPFAM" id="SSF54523">
    <property type="entry name" value="Pili subunits"/>
    <property type="match status" value="1"/>
</dbReference>
<dbReference type="EMBL" id="CAKLCM010000002">
    <property type="protein sequence ID" value="CAH0526867.1"/>
    <property type="molecule type" value="Genomic_DNA"/>
</dbReference>
<dbReference type="Pfam" id="PF07963">
    <property type="entry name" value="N_methyl"/>
    <property type="match status" value="1"/>
</dbReference>
<proteinExistence type="predicted"/>
<evidence type="ECO:0008006" key="4">
    <source>
        <dbReference type="Google" id="ProtNLM"/>
    </source>
</evidence>
<sequence length="192" mass="21160">MKWGKGFTLIELTVAIVLLAIAMLTITTMLVPNIRNSAEPQYQVRAAALADSIFNQILTRSFDENSDHNGGYYRCGENGADGTLTSCTTLSQFGPDNNEAITGYNDVDDFGAANGMSAVYVIEPSVNSSERDLDELISDNGSYRNFTVNITVDYFVDNDQGIDQTNIIKRIQLEISASRYGPYLFTAYKGNY</sequence>
<keyword evidence="1" id="KW-1133">Transmembrane helix</keyword>
<evidence type="ECO:0000313" key="2">
    <source>
        <dbReference type="EMBL" id="CAH0526867.1"/>
    </source>
</evidence>
<protein>
    <recommendedName>
        <fullName evidence="4">MSHA biogenesis protein MshD</fullName>
    </recommendedName>
</protein>
<dbReference type="NCBIfam" id="TIGR02532">
    <property type="entry name" value="IV_pilin_GFxxxE"/>
    <property type="match status" value="1"/>
</dbReference>
<evidence type="ECO:0000313" key="3">
    <source>
        <dbReference type="Proteomes" id="UP000838160"/>
    </source>
</evidence>
<evidence type="ECO:0000256" key="1">
    <source>
        <dbReference type="SAM" id="Phobius"/>
    </source>
</evidence>
<gene>
    <name evidence="2" type="ORF">VHP8226_02243</name>
</gene>